<gene>
    <name evidence="1" type="ORF">S01H4_56852</name>
</gene>
<name>X1EHH9_9ZZZZ</name>
<proteinExistence type="predicted"/>
<dbReference type="AlphaFoldDB" id="X1EHH9"/>
<feature type="non-terminal residue" evidence="1">
    <location>
        <position position="1"/>
    </location>
</feature>
<protein>
    <submittedName>
        <fullName evidence="1">Uncharacterized protein</fullName>
    </submittedName>
</protein>
<dbReference type="EMBL" id="BART01032994">
    <property type="protein sequence ID" value="GAH16564.1"/>
    <property type="molecule type" value="Genomic_DNA"/>
</dbReference>
<sequence length="49" mass="5334">TFPPIEVRPEQGKGLPVSKPEAIISLFFSPKGSHNGGTSSRIIIVYFSF</sequence>
<comment type="caution">
    <text evidence="1">The sequence shown here is derived from an EMBL/GenBank/DDBJ whole genome shotgun (WGS) entry which is preliminary data.</text>
</comment>
<organism evidence="1">
    <name type="scientific">marine sediment metagenome</name>
    <dbReference type="NCBI Taxonomy" id="412755"/>
    <lineage>
        <taxon>unclassified sequences</taxon>
        <taxon>metagenomes</taxon>
        <taxon>ecological metagenomes</taxon>
    </lineage>
</organism>
<evidence type="ECO:0000313" key="1">
    <source>
        <dbReference type="EMBL" id="GAH16564.1"/>
    </source>
</evidence>
<reference evidence="1" key="1">
    <citation type="journal article" date="2014" name="Front. Microbiol.">
        <title>High frequency of phylogenetically diverse reductive dehalogenase-homologous genes in deep subseafloor sedimentary metagenomes.</title>
        <authorList>
            <person name="Kawai M."/>
            <person name="Futagami T."/>
            <person name="Toyoda A."/>
            <person name="Takaki Y."/>
            <person name="Nishi S."/>
            <person name="Hori S."/>
            <person name="Arai W."/>
            <person name="Tsubouchi T."/>
            <person name="Morono Y."/>
            <person name="Uchiyama I."/>
            <person name="Ito T."/>
            <person name="Fujiyama A."/>
            <person name="Inagaki F."/>
            <person name="Takami H."/>
        </authorList>
    </citation>
    <scope>NUCLEOTIDE SEQUENCE</scope>
    <source>
        <strain evidence="1">Expedition CK06-06</strain>
    </source>
</reference>
<accession>X1EHH9</accession>